<sequence length="130" mass="15192">QNDLNHVYKTGFINTDVHSGNFVQQRYLNRYKTVIHRNLHSDNILQQNGLYRTRFIHTNLQSARNLEHSDNKYTTSYISDLEYTTSYISDPEYTTSYISDLGLAKKANENDPKGNNRNMKFKAPNILTRS</sequence>
<name>A0A9N9GQL1_9GLOM</name>
<dbReference type="InterPro" id="IPR011009">
    <property type="entry name" value="Kinase-like_dom_sf"/>
</dbReference>
<feature type="non-terminal residue" evidence="3">
    <location>
        <position position="130"/>
    </location>
</feature>
<dbReference type="Proteomes" id="UP000789396">
    <property type="component" value="Unassembled WGS sequence"/>
</dbReference>
<proteinExistence type="predicted"/>
<dbReference type="OrthoDB" id="10433829at2759"/>
<keyword evidence="4" id="KW-1185">Reference proteome</keyword>
<evidence type="ECO:0000313" key="4">
    <source>
        <dbReference type="Proteomes" id="UP000789396"/>
    </source>
</evidence>
<dbReference type="EMBL" id="CAJVPZ010010722">
    <property type="protein sequence ID" value="CAG8622709.1"/>
    <property type="molecule type" value="Genomic_DNA"/>
</dbReference>
<evidence type="ECO:0000259" key="2">
    <source>
        <dbReference type="PROSITE" id="PS50011"/>
    </source>
</evidence>
<feature type="domain" description="Protein kinase" evidence="2">
    <location>
        <begin position="1"/>
        <end position="130"/>
    </location>
</feature>
<dbReference type="PROSITE" id="PS50011">
    <property type="entry name" value="PROTEIN_KINASE_DOM"/>
    <property type="match status" value="1"/>
</dbReference>
<evidence type="ECO:0000313" key="3">
    <source>
        <dbReference type="EMBL" id="CAG8622709.1"/>
    </source>
</evidence>
<dbReference type="InterPro" id="IPR000719">
    <property type="entry name" value="Prot_kinase_dom"/>
</dbReference>
<protein>
    <submittedName>
        <fullName evidence="3">7063_t:CDS:1</fullName>
    </submittedName>
</protein>
<dbReference type="GO" id="GO:0004672">
    <property type="term" value="F:protein kinase activity"/>
    <property type="evidence" value="ECO:0007669"/>
    <property type="project" value="InterPro"/>
</dbReference>
<evidence type="ECO:0000256" key="1">
    <source>
        <dbReference type="SAM" id="MobiDB-lite"/>
    </source>
</evidence>
<organism evidence="3 4">
    <name type="scientific">Racocetra fulgida</name>
    <dbReference type="NCBI Taxonomy" id="60492"/>
    <lineage>
        <taxon>Eukaryota</taxon>
        <taxon>Fungi</taxon>
        <taxon>Fungi incertae sedis</taxon>
        <taxon>Mucoromycota</taxon>
        <taxon>Glomeromycotina</taxon>
        <taxon>Glomeromycetes</taxon>
        <taxon>Diversisporales</taxon>
        <taxon>Gigasporaceae</taxon>
        <taxon>Racocetra</taxon>
    </lineage>
</organism>
<dbReference type="SUPFAM" id="SSF56112">
    <property type="entry name" value="Protein kinase-like (PK-like)"/>
    <property type="match status" value="1"/>
</dbReference>
<accession>A0A9N9GQL1</accession>
<reference evidence="3" key="1">
    <citation type="submission" date="2021-06" db="EMBL/GenBank/DDBJ databases">
        <authorList>
            <person name="Kallberg Y."/>
            <person name="Tangrot J."/>
            <person name="Rosling A."/>
        </authorList>
    </citation>
    <scope>NUCLEOTIDE SEQUENCE</scope>
    <source>
        <strain evidence="3">IN212</strain>
    </source>
</reference>
<feature type="region of interest" description="Disordered" evidence="1">
    <location>
        <begin position="106"/>
        <end position="130"/>
    </location>
</feature>
<gene>
    <name evidence="3" type="ORF">RFULGI_LOCUS7422</name>
</gene>
<comment type="caution">
    <text evidence="3">The sequence shown here is derived from an EMBL/GenBank/DDBJ whole genome shotgun (WGS) entry which is preliminary data.</text>
</comment>
<dbReference type="AlphaFoldDB" id="A0A9N9GQL1"/>
<dbReference type="GO" id="GO:0005524">
    <property type="term" value="F:ATP binding"/>
    <property type="evidence" value="ECO:0007669"/>
    <property type="project" value="InterPro"/>
</dbReference>